<feature type="region of interest" description="Disordered" evidence="1">
    <location>
        <begin position="641"/>
        <end position="668"/>
    </location>
</feature>
<feature type="region of interest" description="Disordered" evidence="1">
    <location>
        <begin position="279"/>
        <end position="369"/>
    </location>
</feature>
<comment type="caution">
    <text evidence="2">The sequence shown here is derived from an EMBL/GenBank/DDBJ whole genome shotgun (WGS) entry which is preliminary data.</text>
</comment>
<organism evidence="2 3">
    <name type="scientific">Phyllachora maydis</name>
    <dbReference type="NCBI Taxonomy" id="1825666"/>
    <lineage>
        <taxon>Eukaryota</taxon>
        <taxon>Fungi</taxon>
        <taxon>Dikarya</taxon>
        <taxon>Ascomycota</taxon>
        <taxon>Pezizomycotina</taxon>
        <taxon>Sordariomycetes</taxon>
        <taxon>Sordariomycetidae</taxon>
        <taxon>Phyllachorales</taxon>
        <taxon>Phyllachoraceae</taxon>
        <taxon>Phyllachora</taxon>
    </lineage>
</organism>
<keyword evidence="3" id="KW-1185">Reference proteome</keyword>
<accession>A0AAD9HX22</accession>
<evidence type="ECO:0000313" key="2">
    <source>
        <dbReference type="EMBL" id="KAK2067099.1"/>
    </source>
</evidence>
<reference evidence="2" key="1">
    <citation type="journal article" date="2023" name="Mol. Plant Microbe Interact.">
        <title>Elucidating the Obligate Nature and Biological Capacity of an Invasive Fungal Corn Pathogen.</title>
        <authorList>
            <person name="MacCready J.S."/>
            <person name="Roggenkamp E.M."/>
            <person name="Gdanetz K."/>
            <person name="Chilvers M.I."/>
        </authorList>
    </citation>
    <scope>NUCLEOTIDE SEQUENCE</scope>
    <source>
        <strain evidence="2">PM02</strain>
    </source>
</reference>
<protein>
    <submittedName>
        <fullName evidence="2">Uncharacterized protein</fullName>
    </submittedName>
</protein>
<evidence type="ECO:0000313" key="3">
    <source>
        <dbReference type="Proteomes" id="UP001217918"/>
    </source>
</evidence>
<feature type="compositionally biased region" description="Low complexity" evidence="1">
    <location>
        <begin position="645"/>
        <end position="663"/>
    </location>
</feature>
<feature type="region of interest" description="Disordered" evidence="1">
    <location>
        <begin position="804"/>
        <end position="828"/>
    </location>
</feature>
<feature type="region of interest" description="Disordered" evidence="1">
    <location>
        <begin position="682"/>
        <end position="706"/>
    </location>
</feature>
<feature type="compositionally biased region" description="Low complexity" evidence="1">
    <location>
        <begin position="313"/>
        <end position="330"/>
    </location>
</feature>
<dbReference type="AlphaFoldDB" id="A0AAD9HX22"/>
<gene>
    <name evidence="2" type="ORF">P8C59_000863</name>
</gene>
<feature type="compositionally biased region" description="Basic and acidic residues" evidence="1">
    <location>
        <begin position="331"/>
        <end position="346"/>
    </location>
</feature>
<dbReference type="Proteomes" id="UP001217918">
    <property type="component" value="Unassembled WGS sequence"/>
</dbReference>
<dbReference type="PANTHER" id="PTHR23242:SF9">
    <property type="entry name" value="TRANSCRIPTION FACTOR HOXA13"/>
    <property type="match status" value="1"/>
</dbReference>
<dbReference type="EMBL" id="JAQQPM010000001">
    <property type="protein sequence ID" value="KAK2067099.1"/>
    <property type="molecule type" value="Genomic_DNA"/>
</dbReference>
<proteinExistence type="predicted"/>
<name>A0AAD9HX22_9PEZI</name>
<evidence type="ECO:0000256" key="1">
    <source>
        <dbReference type="SAM" id="MobiDB-lite"/>
    </source>
</evidence>
<dbReference type="PANTHER" id="PTHR23242">
    <property type="entry name" value="TRANSCRIPTION FACTOR HOXA13"/>
    <property type="match status" value="1"/>
</dbReference>
<sequence>MDHANGAAGVPRVANGMNGHLKASMASSTVKKPSPRPRRSSAPRFLLWAWSLAARILTWYSIVTILLRCPATLQACDRSSPAVCRSYFQLKQAVLPHVAPYYVTYVAPYVDVARPYYNTFEDKVVDPSVHYAKIHAVPRARQVQVLGQAQWEKRVQPQLLRFQARARDQYDRSLAPHVQQLSQAISPYYGIVRTNVLQAYHDSLLPSFELVHCYAQQLLTATSAFASGTAAPAIHRAWNRTHAFLDSTVWPQLRAMYVEKVEPQLVKIGERLGRYNGKKSATRSVVGPPSSAGGKTSPSSFVKPASPAFLGQTSAGSSAATHGASTGSEAHSLKDHATTEPARLQRPDPVPPPEVDDNEPEDATRRSARETVAADLKDWQERYAKAADEAAVQVEGCVDDIAKRMVRRDVRTTGKSLVQALGNTVDAELAALRKQVMEIVQAEKLKESQRKMGLEAVDDAEERLAKAVRRAGSAIRDQAQAVRTWRESYEAELHNSVTQAAEAHFKMLESIRDLALQKIGMKWAWMDGVTYKDWAKFHLLKERFEEWQGDFEKLIVTHPGLQAAQEEGADVEDEAMTRAAAAAQELARLKQVALWKLIARDDTDDFDGNVMAQKAAAAEKAAAEAHVAKLEAHRAFAAEYDSKAADAATESSESSESSESNAEPEPDLAQTMVLEETPVVADKASDVDDDVPGPAVLPEGEAAEQGETVQPPFLGAAAQWVPSRHPILDEEPALDKVQTAIGSLTLAAQAAFSGAVCRADQQYSQALSALSVQMSGARQPAHEKMLASATQAYSNVMAAASSRYSDAVSPAQQQQQQQHDATPTTPGLMDKLLPSAVPMPTISSIDWAAIEAMAAQKLNEGRAWAEEQYTSAQVAIGLATPAPSTPAEHAGRLLDTARHNYYAGLGLAHARYADFMAAASAAALSLTASPTPTDFVGSAMSAASAAGDTWDAVLSRVSAGVYGAPTPAPAPRCEQGLSRGLSEAAAAVAAKERYEAVSNLVAELLVGREPTFRESVFARLEQAYTTGAQGVGVVVDAAKETATALADGAAEAAGQATHVVKEAAAAVAVPTSTFANTQE</sequence>